<evidence type="ECO:0000313" key="2">
    <source>
        <dbReference type="Proteomes" id="UP001221268"/>
    </source>
</evidence>
<dbReference type="Proteomes" id="UP001221268">
    <property type="component" value="Chromosome"/>
</dbReference>
<gene>
    <name evidence="1" type="ORF">PJU73_00160</name>
</gene>
<dbReference type="EMBL" id="CP116766">
    <property type="protein sequence ID" value="WCL71580.1"/>
    <property type="molecule type" value="Genomic_DNA"/>
</dbReference>
<evidence type="ECO:0008006" key="3">
    <source>
        <dbReference type="Google" id="ProtNLM"/>
    </source>
</evidence>
<keyword evidence="2" id="KW-1185">Reference proteome</keyword>
<sequence length="177" mass="19226">MKITTKQRFSDGLAAVGKSAVDKFQPQPQNKPAALNRAAGFDSPNTIRQTSRLFCGYSFAFPCCTFSNGKQGAGGFTPAGIGLSSLSTRLLFPSHTFDSVKAGLKNQSEKVHIIMAKIRKGYSRPLITHFIRNFSSLDEAQRFVARKMGLAQAYRFNIQQTAADTWAVSRIVSGGAA</sequence>
<proteinExistence type="predicted"/>
<evidence type="ECO:0000313" key="1">
    <source>
        <dbReference type="EMBL" id="WCL71580.1"/>
    </source>
</evidence>
<organism evidence="1 2">
    <name type="scientific">Neisseria lisongii</name>
    <dbReference type="NCBI Taxonomy" id="2912188"/>
    <lineage>
        <taxon>Bacteria</taxon>
        <taxon>Pseudomonadati</taxon>
        <taxon>Pseudomonadota</taxon>
        <taxon>Betaproteobacteria</taxon>
        <taxon>Neisseriales</taxon>
        <taxon>Neisseriaceae</taxon>
        <taxon>Neisseria</taxon>
    </lineage>
</organism>
<name>A0ABY7RIY4_9NEIS</name>
<dbReference type="RefSeq" id="WP_237090300.1">
    <property type="nucleotide sequence ID" value="NZ_CP116766.1"/>
</dbReference>
<accession>A0ABY7RIY4</accession>
<protein>
    <recommendedName>
        <fullName evidence="3">Phage associated protein</fullName>
    </recommendedName>
</protein>
<reference evidence="1 2" key="1">
    <citation type="submission" date="2023-01" db="EMBL/GenBank/DDBJ databases">
        <authorList>
            <person name="Yang C."/>
        </authorList>
    </citation>
    <scope>NUCLEOTIDE SEQUENCE [LARGE SCALE GENOMIC DNA]</scope>
    <source>
        <strain evidence="1 2">ZJ106</strain>
    </source>
</reference>